<evidence type="ECO:0000313" key="2">
    <source>
        <dbReference type="EMBL" id="GMR43315.1"/>
    </source>
</evidence>
<feature type="non-terminal residue" evidence="2">
    <location>
        <position position="1"/>
    </location>
</feature>
<feature type="transmembrane region" description="Helical" evidence="1">
    <location>
        <begin position="115"/>
        <end position="137"/>
    </location>
</feature>
<keyword evidence="1" id="KW-0472">Membrane</keyword>
<comment type="caution">
    <text evidence="2">The sequence shown here is derived from an EMBL/GenBank/DDBJ whole genome shotgun (WGS) entry which is preliminary data.</text>
</comment>
<gene>
    <name evidence="2" type="ORF">PMAYCL1PPCAC_13510</name>
</gene>
<accession>A0AAN4ZT59</accession>
<sequence>ITFNCALRLQHCSNSLVCTLKVTSDGILVTSTIIRTTNDCDIKHEIDFSDCTICVSVPGFAEFQMGLNENVTSKGLEKEWHLTGSIQVMGQWTGAGMEGGKTLIHFTLTRDPAGYLNFVMATTVHITTLVVLVSQMFAKSPMTVAIVALVFIQVVFLLICFSKDGPNFVTTKTRSLTDSTGCVMIVNAICQEFIAFAGRWLLGDRRAKTKEMANSPLIIIDRRRKK</sequence>
<dbReference type="EMBL" id="BTRK01000003">
    <property type="protein sequence ID" value="GMR43315.1"/>
    <property type="molecule type" value="Genomic_DNA"/>
</dbReference>
<protein>
    <submittedName>
        <fullName evidence="2">Uncharacterized protein</fullName>
    </submittedName>
</protein>
<keyword evidence="1" id="KW-0812">Transmembrane</keyword>
<dbReference type="AlphaFoldDB" id="A0AAN4ZT59"/>
<evidence type="ECO:0000256" key="1">
    <source>
        <dbReference type="SAM" id="Phobius"/>
    </source>
</evidence>
<dbReference type="Proteomes" id="UP001328107">
    <property type="component" value="Unassembled WGS sequence"/>
</dbReference>
<keyword evidence="3" id="KW-1185">Reference proteome</keyword>
<feature type="transmembrane region" description="Helical" evidence="1">
    <location>
        <begin position="143"/>
        <end position="161"/>
    </location>
</feature>
<keyword evidence="1" id="KW-1133">Transmembrane helix</keyword>
<proteinExistence type="predicted"/>
<evidence type="ECO:0000313" key="3">
    <source>
        <dbReference type="Proteomes" id="UP001328107"/>
    </source>
</evidence>
<reference evidence="3" key="1">
    <citation type="submission" date="2022-10" db="EMBL/GenBank/DDBJ databases">
        <title>Genome assembly of Pristionchus species.</title>
        <authorList>
            <person name="Yoshida K."/>
            <person name="Sommer R.J."/>
        </authorList>
    </citation>
    <scope>NUCLEOTIDE SEQUENCE [LARGE SCALE GENOMIC DNA]</scope>
    <source>
        <strain evidence="3">RS5460</strain>
    </source>
</reference>
<organism evidence="2 3">
    <name type="scientific">Pristionchus mayeri</name>
    <dbReference type="NCBI Taxonomy" id="1317129"/>
    <lineage>
        <taxon>Eukaryota</taxon>
        <taxon>Metazoa</taxon>
        <taxon>Ecdysozoa</taxon>
        <taxon>Nematoda</taxon>
        <taxon>Chromadorea</taxon>
        <taxon>Rhabditida</taxon>
        <taxon>Rhabditina</taxon>
        <taxon>Diplogasteromorpha</taxon>
        <taxon>Diplogasteroidea</taxon>
        <taxon>Neodiplogasteridae</taxon>
        <taxon>Pristionchus</taxon>
    </lineage>
</organism>
<name>A0AAN4ZT59_9BILA</name>